<evidence type="ECO:0000256" key="2">
    <source>
        <dbReference type="ARBA" id="ARBA00022485"/>
    </source>
</evidence>
<evidence type="ECO:0000256" key="5">
    <source>
        <dbReference type="ARBA" id="ARBA00023002"/>
    </source>
</evidence>
<sequence length="550" mass="60588">MYRYDAVDRLVVEERVAQYRDQTQRYLAGLLDEDAFKPLRLQNGLYIQRYAPMLRIAIPYGVLSSEQLRALATIARTYDRSYGHFTTRQNIQFNWVKVEEVPDILADLAKVSMHAIQTSGSCVRNVTTDVFAGVAADEIVDPRPYCELMRQWSTIHPEFAHLPRKFKVAFNGAKEDRAATPVHDLAFDLYRDDADEVRLVVKVGGGQGRTPRIASIIKRDLHWREMLTYSEAVLRTYNRLGRRDNIFKARIKIQVEALGADEFGRLVEEDWAALRDGPNALTDEAFARVAAHFVDPDLAAWAEAPSTSLSIDPRFRGWKSRNVAPHRHPDYAAVTLSLKREGVAPGDATADEMDAIADLADRYSHGELRVAHTQNLVLPYVQRAALPALWAELDALNLARGNIGLASDIICCPGGDFCSLANAKSIPLSAAIADALDDIEDDLGPLAIKVSGCINACGHHHVGHIGVLGVEKAGEDWYQIMLGGRADGEGKLAVLIGKSVRGDAVPGLISRLARHYLAVRHANERFIDTVERTGAAAFKAALEAGEVAAA</sequence>
<feature type="domain" description="Nitrite/Sulfite reductase ferredoxin-like" evidence="9">
    <location>
        <begin position="53"/>
        <end position="110"/>
    </location>
</feature>
<dbReference type="EMBL" id="CP047045">
    <property type="protein sequence ID" value="QGZ96236.1"/>
    <property type="molecule type" value="Genomic_DNA"/>
</dbReference>
<organism evidence="10 11">
    <name type="scientific">Terricaulis silvestris</name>
    <dbReference type="NCBI Taxonomy" id="2686094"/>
    <lineage>
        <taxon>Bacteria</taxon>
        <taxon>Pseudomonadati</taxon>
        <taxon>Pseudomonadota</taxon>
        <taxon>Alphaproteobacteria</taxon>
        <taxon>Caulobacterales</taxon>
        <taxon>Caulobacteraceae</taxon>
        <taxon>Terricaulis</taxon>
    </lineage>
</organism>
<gene>
    <name evidence="10" type="primary">sir</name>
    <name evidence="10" type="ORF">DSM104635_03094</name>
</gene>
<reference evidence="11" key="1">
    <citation type="submission" date="2019-12" db="EMBL/GenBank/DDBJ databases">
        <title>Complete genome of Terracaulis silvestris 0127_4.</title>
        <authorList>
            <person name="Vieira S."/>
            <person name="Riedel T."/>
            <person name="Sproer C."/>
            <person name="Pascual J."/>
            <person name="Boedeker C."/>
            <person name="Overmann J."/>
        </authorList>
    </citation>
    <scope>NUCLEOTIDE SEQUENCE [LARGE SCALE GENOMIC DNA]</scope>
    <source>
        <strain evidence="11">0127_4</strain>
    </source>
</reference>
<evidence type="ECO:0000313" key="10">
    <source>
        <dbReference type="EMBL" id="QGZ96236.1"/>
    </source>
</evidence>
<accession>A0A6I6MS37</accession>
<evidence type="ECO:0000256" key="1">
    <source>
        <dbReference type="ARBA" id="ARBA00010429"/>
    </source>
</evidence>
<evidence type="ECO:0000259" key="8">
    <source>
        <dbReference type="Pfam" id="PF01077"/>
    </source>
</evidence>
<dbReference type="InterPro" id="IPR005117">
    <property type="entry name" value="NiRdtase/SiRdtase_haem-b_fer"/>
</dbReference>
<protein>
    <submittedName>
        <fullName evidence="10">Sulfite reductase [ferredoxin]</fullName>
        <ecNumber evidence="10">1.8.7.1</ecNumber>
    </submittedName>
</protein>
<dbReference type="SUPFAM" id="SSF55124">
    <property type="entry name" value="Nitrite/Sulfite reductase N-terminal domain-like"/>
    <property type="match status" value="2"/>
</dbReference>
<keyword evidence="3" id="KW-0349">Heme</keyword>
<dbReference type="PANTHER" id="PTHR32439">
    <property type="entry name" value="FERREDOXIN--NITRITE REDUCTASE, CHLOROPLASTIC"/>
    <property type="match status" value="1"/>
</dbReference>
<feature type="domain" description="Nitrite/Sulfite reductase ferredoxin-like" evidence="9">
    <location>
        <begin position="344"/>
        <end position="395"/>
    </location>
</feature>
<keyword evidence="7" id="KW-0411">Iron-sulfur</keyword>
<feature type="domain" description="Nitrite/sulphite reductase 4Fe-4S" evidence="8">
    <location>
        <begin position="410"/>
        <end position="543"/>
    </location>
</feature>
<dbReference type="SUPFAM" id="SSF56014">
    <property type="entry name" value="Nitrite and sulphite reductase 4Fe-4S domain-like"/>
    <property type="match status" value="2"/>
</dbReference>
<keyword evidence="2" id="KW-0004">4Fe-4S</keyword>
<evidence type="ECO:0000259" key="9">
    <source>
        <dbReference type="Pfam" id="PF03460"/>
    </source>
</evidence>
<dbReference type="GO" id="GO:0046872">
    <property type="term" value="F:metal ion binding"/>
    <property type="evidence" value="ECO:0007669"/>
    <property type="project" value="UniProtKB-KW"/>
</dbReference>
<name>A0A6I6MS37_9CAUL</name>
<dbReference type="GO" id="GO:0050311">
    <property type="term" value="F:sulfite reductase (ferredoxin) activity"/>
    <property type="evidence" value="ECO:0007669"/>
    <property type="project" value="UniProtKB-EC"/>
</dbReference>
<evidence type="ECO:0000256" key="3">
    <source>
        <dbReference type="ARBA" id="ARBA00022617"/>
    </source>
</evidence>
<dbReference type="InterPro" id="IPR045854">
    <property type="entry name" value="NO2/SO3_Rdtase_4Fe4S_sf"/>
</dbReference>
<keyword evidence="6" id="KW-0408">Iron</keyword>
<dbReference type="AlphaFoldDB" id="A0A6I6MS37"/>
<evidence type="ECO:0000256" key="4">
    <source>
        <dbReference type="ARBA" id="ARBA00022723"/>
    </source>
</evidence>
<dbReference type="GO" id="GO:0051539">
    <property type="term" value="F:4 iron, 4 sulfur cluster binding"/>
    <property type="evidence" value="ECO:0007669"/>
    <property type="project" value="UniProtKB-KW"/>
</dbReference>
<evidence type="ECO:0000256" key="6">
    <source>
        <dbReference type="ARBA" id="ARBA00023004"/>
    </source>
</evidence>
<dbReference type="Proteomes" id="UP000431269">
    <property type="component" value="Chromosome"/>
</dbReference>
<dbReference type="KEGG" id="tsv:DSM104635_03094"/>
<dbReference type="Pfam" id="PF03460">
    <property type="entry name" value="NIR_SIR_ferr"/>
    <property type="match status" value="2"/>
</dbReference>
<dbReference type="InterPro" id="IPR006067">
    <property type="entry name" value="NO2/SO3_Rdtase_4Fe4S_dom"/>
</dbReference>
<dbReference type="RefSeq" id="WP_158767037.1">
    <property type="nucleotide sequence ID" value="NZ_CP047045.1"/>
</dbReference>
<comment type="similarity">
    <text evidence="1">Belongs to the nitrite and sulfite reductase 4Fe-4S domain family.</text>
</comment>
<keyword evidence="11" id="KW-1185">Reference proteome</keyword>
<dbReference type="Gene3D" id="3.90.480.20">
    <property type="match status" value="2"/>
</dbReference>
<keyword evidence="5 10" id="KW-0560">Oxidoreductase</keyword>
<evidence type="ECO:0000256" key="7">
    <source>
        <dbReference type="ARBA" id="ARBA00023014"/>
    </source>
</evidence>
<dbReference type="Pfam" id="PF01077">
    <property type="entry name" value="NIR_SIR"/>
    <property type="match status" value="2"/>
</dbReference>
<keyword evidence="4" id="KW-0479">Metal-binding</keyword>
<dbReference type="InterPro" id="IPR051329">
    <property type="entry name" value="NIR_SIR_4Fe-4S"/>
</dbReference>
<proteinExistence type="inferred from homology"/>
<dbReference type="EC" id="1.8.7.1" evidence="10"/>
<dbReference type="GO" id="GO:0020037">
    <property type="term" value="F:heme binding"/>
    <property type="evidence" value="ECO:0007669"/>
    <property type="project" value="InterPro"/>
</dbReference>
<evidence type="ECO:0000313" key="11">
    <source>
        <dbReference type="Proteomes" id="UP000431269"/>
    </source>
</evidence>
<dbReference type="InterPro" id="IPR036136">
    <property type="entry name" value="Nit/Sulf_reduc_fer-like_dom_sf"/>
</dbReference>
<dbReference type="PANTHER" id="PTHR32439:SF0">
    <property type="entry name" value="FERREDOXIN--NITRITE REDUCTASE, CHLOROPLASTIC"/>
    <property type="match status" value="1"/>
</dbReference>
<dbReference type="Gene3D" id="3.30.413.10">
    <property type="entry name" value="Sulfite Reductase Hemoprotein, domain 1"/>
    <property type="match status" value="2"/>
</dbReference>
<feature type="domain" description="Nitrite/sulphite reductase 4Fe-4S" evidence="8">
    <location>
        <begin position="119"/>
        <end position="272"/>
    </location>
</feature>